<protein>
    <submittedName>
        <fullName evidence="2">Fimbrial assembly protein</fullName>
    </submittedName>
</protein>
<proteinExistence type="predicted"/>
<evidence type="ECO:0000313" key="3">
    <source>
        <dbReference type="Proteomes" id="UP000288024"/>
    </source>
</evidence>
<keyword evidence="1" id="KW-1133">Transmembrane helix</keyword>
<evidence type="ECO:0000313" key="2">
    <source>
        <dbReference type="EMBL" id="RVT65070.1"/>
    </source>
</evidence>
<accession>A0A3S2UB65</accession>
<name>A0A3S2UB65_9BACI</name>
<organism evidence="2 3">
    <name type="scientific">Niallia taxi</name>
    <dbReference type="NCBI Taxonomy" id="2499688"/>
    <lineage>
        <taxon>Bacteria</taxon>
        <taxon>Bacillati</taxon>
        <taxon>Bacillota</taxon>
        <taxon>Bacilli</taxon>
        <taxon>Bacillales</taxon>
        <taxon>Bacillaceae</taxon>
        <taxon>Niallia</taxon>
    </lineage>
</organism>
<dbReference type="EMBL" id="RZTZ01000002">
    <property type="protein sequence ID" value="RVT65070.1"/>
    <property type="molecule type" value="Genomic_DNA"/>
</dbReference>
<dbReference type="AlphaFoldDB" id="A0A3S2UB65"/>
<dbReference type="RefSeq" id="WP_127737259.1">
    <property type="nucleotide sequence ID" value="NZ_CAJCKN010000023.1"/>
</dbReference>
<keyword evidence="3" id="KW-1185">Reference proteome</keyword>
<keyword evidence="1" id="KW-0472">Membrane</keyword>
<sequence length="211" mass="23616">MLVEINLLPKKEPKKSAMLVWVLAAAGLAALLAGLFFWQYTNDKKKLDSVEESLVLNNKIAESSQASLKNYEESDSAKDLKTAITWAEEQKVDNVFILKQLTAILPDRGFIQELEVSEKQKVTLNVQFDTKSAAAYYLNSLLQYSWIDEAVLVDSKSTDILEGKVSDQIDEAIERLKEGDIEPRYFATYEIVFNAAGIKAAEKTDEGEDSP</sequence>
<dbReference type="GeneID" id="87616102"/>
<dbReference type="Proteomes" id="UP000288024">
    <property type="component" value="Unassembled WGS sequence"/>
</dbReference>
<comment type="caution">
    <text evidence="2">The sequence shown here is derived from an EMBL/GenBank/DDBJ whole genome shotgun (WGS) entry which is preliminary data.</text>
</comment>
<keyword evidence="1" id="KW-0812">Transmembrane</keyword>
<reference evidence="2 3" key="1">
    <citation type="submission" date="2019-01" db="EMBL/GenBank/DDBJ databases">
        <title>Bacillus sp. M5HDSG1-1, whole genome shotgun sequence.</title>
        <authorList>
            <person name="Tuo L."/>
        </authorList>
    </citation>
    <scope>NUCLEOTIDE SEQUENCE [LARGE SCALE GENOMIC DNA]</scope>
    <source>
        <strain evidence="2 3">M5HDSG1-1</strain>
    </source>
</reference>
<evidence type="ECO:0000256" key="1">
    <source>
        <dbReference type="SAM" id="Phobius"/>
    </source>
</evidence>
<gene>
    <name evidence="2" type="ORF">EM808_06045</name>
</gene>
<feature type="transmembrane region" description="Helical" evidence="1">
    <location>
        <begin position="18"/>
        <end position="38"/>
    </location>
</feature>